<dbReference type="InterPro" id="IPR007122">
    <property type="entry name" value="Villin/Gelsolin"/>
</dbReference>
<feature type="domain" description="Gelsolin-like" evidence="1">
    <location>
        <begin position="274"/>
        <end position="335"/>
    </location>
</feature>
<dbReference type="Pfam" id="PF00626">
    <property type="entry name" value="Gelsolin"/>
    <property type="match status" value="2"/>
</dbReference>
<reference evidence="2" key="1">
    <citation type="journal article" date="2012" name="Nature">
        <title>The oyster genome reveals stress adaptation and complexity of shell formation.</title>
        <authorList>
            <person name="Zhang G."/>
            <person name="Fang X."/>
            <person name="Guo X."/>
            <person name="Li L."/>
            <person name="Luo R."/>
            <person name="Xu F."/>
            <person name="Yang P."/>
            <person name="Zhang L."/>
            <person name="Wang X."/>
            <person name="Qi H."/>
            <person name="Xiong Z."/>
            <person name="Que H."/>
            <person name="Xie Y."/>
            <person name="Holland P.W."/>
            <person name="Paps J."/>
            <person name="Zhu Y."/>
            <person name="Wu F."/>
            <person name="Chen Y."/>
            <person name="Wang J."/>
            <person name="Peng C."/>
            <person name="Meng J."/>
            <person name="Yang L."/>
            <person name="Liu J."/>
            <person name="Wen B."/>
            <person name="Zhang N."/>
            <person name="Huang Z."/>
            <person name="Zhu Q."/>
            <person name="Feng Y."/>
            <person name="Mount A."/>
            <person name="Hedgecock D."/>
            <person name="Xu Z."/>
            <person name="Liu Y."/>
            <person name="Domazet-Loso T."/>
            <person name="Du Y."/>
            <person name="Sun X."/>
            <person name="Zhang S."/>
            <person name="Liu B."/>
            <person name="Cheng P."/>
            <person name="Jiang X."/>
            <person name="Li J."/>
            <person name="Fan D."/>
            <person name="Wang W."/>
            <person name="Fu W."/>
            <person name="Wang T."/>
            <person name="Wang B."/>
            <person name="Zhang J."/>
            <person name="Peng Z."/>
            <person name="Li Y."/>
            <person name="Li N."/>
            <person name="Wang J."/>
            <person name="Chen M."/>
            <person name="He Y."/>
            <person name="Tan F."/>
            <person name="Song X."/>
            <person name="Zheng Q."/>
            <person name="Huang R."/>
            <person name="Yang H."/>
            <person name="Du X."/>
            <person name="Chen L."/>
            <person name="Yang M."/>
            <person name="Gaffney P.M."/>
            <person name="Wang S."/>
            <person name="Luo L."/>
            <person name="She Z."/>
            <person name="Ming Y."/>
            <person name="Huang W."/>
            <person name="Zhang S."/>
            <person name="Huang B."/>
            <person name="Zhang Y."/>
            <person name="Qu T."/>
            <person name="Ni P."/>
            <person name="Miao G."/>
            <person name="Wang J."/>
            <person name="Wang Q."/>
            <person name="Steinberg C.E."/>
            <person name="Wang H."/>
            <person name="Li N."/>
            <person name="Qian L."/>
            <person name="Zhang G."/>
            <person name="Li Y."/>
            <person name="Yang H."/>
            <person name="Liu X."/>
            <person name="Wang J."/>
            <person name="Yin Y."/>
            <person name="Wang J."/>
        </authorList>
    </citation>
    <scope>NUCLEOTIDE SEQUENCE [LARGE SCALE GENOMIC DNA]</scope>
    <source>
        <strain evidence="2">05x7-T-G4-1.051#20</strain>
    </source>
</reference>
<dbReference type="InterPro" id="IPR007123">
    <property type="entry name" value="Gelsolin-like_dom"/>
</dbReference>
<dbReference type="GO" id="GO:0015629">
    <property type="term" value="C:actin cytoskeleton"/>
    <property type="evidence" value="ECO:0007669"/>
    <property type="project" value="TreeGrafter"/>
</dbReference>
<gene>
    <name evidence="2" type="ORF">CGI_10012967</name>
</gene>
<dbReference type="HOGENOM" id="CLU_592186_0_0_1"/>
<dbReference type="PANTHER" id="PTHR11977">
    <property type="entry name" value="VILLIN"/>
    <property type="match status" value="1"/>
</dbReference>
<organism evidence="2">
    <name type="scientific">Magallana gigas</name>
    <name type="common">Pacific oyster</name>
    <name type="synonym">Crassostrea gigas</name>
    <dbReference type="NCBI Taxonomy" id="29159"/>
    <lineage>
        <taxon>Eukaryota</taxon>
        <taxon>Metazoa</taxon>
        <taxon>Spiralia</taxon>
        <taxon>Lophotrochozoa</taxon>
        <taxon>Mollusca</taxon>
        <taxon>Bivalvia</taxon>
        <taxon>Autobranchia</taxon>
        <taxon>Pteriomorphia</taxon>
        <taxon>Ostreida</taxon>
        <taxon>Ostreoidea</taxon>
        <taxon>Ostreidae</taxon>
        <taxon>Magallana</taxon>
    </lineage>
</organism>
<dbReference type="GO" id="GO:0051015">
    <property type="term" value="F:actin filament binding"/>
    <property type="evidence" value="ECO:0007669"/>
    <property type="project" value="InterPro"/>
</dbReference>
<protein>
    <submittedName>
        <fullName evidence="2">Severin</fullName>
    </submittedName>
</protein>
<dbReference type="SMART" id="SM00262">
    <property type="entry name" value="GEL"/>
    <property type="match status" value="2"/>
</dbReference>
<dbReference type="InterPro" id="IPR029006">
    <property type="entry name" value="ADF-H/Gelsolin-like_dom_sf"/>
</dbReference>
<accession>K1Q2J7</accession>
<evidence type="ECO:0000259" key="1">
    <source>
        <dbReference type="Pfam" id="PF00626"/>
    </source>
</evidence>
<dbReference type="AlphaFoldDB" id="K1Q2J7"/>
<dbReference type="PANTHER" id="PTHR11977:SF130">
    <property type="entry name" value="SEVERIN"/>
    <property type="match status" value="1"/>
</dbReference>
<proteinExistence type="predicted"/>
<dbReference type="PRINTS" id="PR00597">
    <property type="entry name" value="GELSOLIN"/>
</dbReference>
<dbReference type="EMBL" id="JH817072">
    <property type="protein sequence ID" value="EKC30607.1"/>
    <property type="molecule type" value="Genomic_DNA"/>
</dbReference>
<dbReference type="InParanoid" id="K1Q2J7"/>
<feature type="domain" description="Gelsolin-like" evidence="1">
    <location>
        <begin position="388"/>
        <end position="456"/>
    </location>
</feature>
<name>K1Q2J7_MAGGI</name>
<dbReference type="Gene3D" id="3.40.20.10">
    <property type="entry name" value="Severin"/>
    <property type="match status" value="3"/>
</dbReference>
<dbReference type="GO" id="GO:0005737">
    <property type="term" value="C:cytoplasm"/>
    <property type="evidence" value="ECO:0007669"/>
    <property type="project" value="TreeGrafter"/>
</dbReference>
<dbReference type="GO" id="GO:0008154">
    <property type="term" value="P:actin polymerization or depolymerization"/>
    <property type="evidence" value="ECO:0007669"/>
    <property type="project" value="TreeGrafter"/>
</dbReference>
<evidence type="ECO:0000313" key="2">
    <source>
        <dbReference type="EMBL" id="EKC30607.1"/>
    </source>
</evidence>
<dbReference type="SUPFAM" id="SSF55753">
    <property type="entry name" value="Actin depolymerizing proteins"/>
    <property type="match status" value="3"/>
</dbReference>
<sequence length="462" mass="52814">MAISCSLKSMVSQSLQKIGQVIHLCNVTLRRTRRGIRAGIRGQREIRVFTSKNCRDQNLTCYIQQGVNINNLIKLPLVNIEGFLKSGGETTHKEKVIKKHSRSSNLERRICSDKKLRILKKINFQSLIPTQRKHNLVFGVLNCRSIKTKALSISDYVVSNKVDIFAMTETWLGSTFDDVIKQELIPTSYDFLHLNRENRDEYATAAYKTVELDTYLDDVPVQHREVQGHGSNLFKTYFNTITYMHGGAESGFRRVKPEQYKPRLFQIHGDKRGVMVKEIPRMEKYIDDTDVYILDLGLHIYQYNGQGSNKDERVRVNSLRAERSGKAVKTTVLDQVAGGTGVFFRHLDQTEGEDFESEEDMESTDVSEHELYRLSDADGSLKFSLEREGPVGLEDFDGNDVFIFDTKQELFVWVGNHTTHEERKNALIYAHNYLKDTSHPLIPVSCLNEGAENKSFSMALTA</sequence>